<dbReference type="GO" id="GO:0008234">
    <property type="term" value="F:cysteine-type peptidase activity"/>
    <property type="evidence" value="ECO:0007669"/>
    <property type="project" value="UniProtKB-KW"/>
</dbReference>
<dbReference type="Pfam" id="PF00877">
    <property type="entry name" value="NLPC_P60"/>
    <property type="match status" value="1"/>
</dbReference>
<feature type="domain" description="NlpC/P60" evidence="5">
    <location>
        <begin position="18"/>
        <end position="59"/>
    </location>
</feature>
<organism evidence="6 7">
    <name type="scientific">Cohnella rhizosphaerae</name>
    <dbReference type="NCBI Taxonomy" id="1457232"/>
    <lineage>
        <taxon>Bacteria</taxon>
        <taxon>Bacillati</taxon>
        <taxon>Bacillota</taxon>
        <taxon>Bacilli</taxon>
        <taxon>Bacillales</taxon>
        <taxon>Paenibacillaceae</taxon>
        <taxon>Cohnella</taxon>
    </lineage>
</organism>
<evidence type="ECO:0000256" key="4">
    <source>
        <dbReference type="ARBA" id="ARBA00022807"/>
    </source>
</evidence>
<evidence type="ECO:0000259" key="5">
    <source>
        <dbReference type="Pfam" id="PF00877"/>
    </source>
</evidence>
<comment type="similarity">
    <text evidence="1">Belongs to the peptidase C40 family.</text>
</comment>
<gene>
    <name evidence="6" type="ORF">OMP40_03470</name>
</gene>
<dbReference type="Gene3D" id="3.90.1720.10">
    <property type="entry name" value="endopeptidase domain like (from Nostoc punctiforme)"/>
    <property type="match status" value="1"/>
</dbReference>
<reference evidence="6" key="1">
    <citation type="submission" date="2022-10" db="EMBL/GenBank/DDBJ databases">
        <title>Comparative genomic analysis of Cohnella hashimotonis sp. nov., isolated from the International Space Station.</title>
        <authorList>
            <person name="Simpson A."/>
            <person name="Venkateswaran K."/>
        </authorList>
    </citation>
    <scope>NUCLEOTIDE SEQUENCE</scope>
    <source>
        <strain evidence="6">DSM 28161</strain>
    </source>
</reference>
<name>A0A9X4KV31_9BACL</name>
<dbReference type="GO" id="GO:0006508">
    <property type="term" value="P:proteolysis"/>
    <property type="evidence" value="ECO:0007669"/>
    <property type="project" value="UniProtKB-KW"/>
</dbReference>
<sequence>MSYRGASSSAYGDAAKSHAAITHVAIYLGDGKLLQTYSKDSGGVRIDTIEGTTWEKRFLFGGSAL</sequence>
<evidence type="ECO:0000256" key="1">
    <source>
        <dbReference type="ARBA" id="ARBA00007074"/>
    </source>
</evidence>
<accession>A0A9X4KV31</accession>
<evidence type="ECO:0000256" key="2">
    <source>
        <dbReference type="ARBA" id="ARBA00022670"/>
    </source>
</evidence>
<comment type="caution">
    <text evidence="6">The sequence shown here is derived from an EMBL/GenBank/DDBJ whole genome shotgun (WGS) entry which is preliminary data.</text>
</comment>
<dbReference type="Proteomes" id="UP001153404">
    <property type="component" value="Unassembled WGS sequence"/>
</dbReference>
<dbReference type="InterPro" id="IPR038765">
    <property type="entry name" value="Papain-like_cys_pep_sf"/>
</dbReference>
<dbReference type="InterPro" id="IPR000064">
    <property type="entry name" value="NLP_P60_dom"/>
</dbReference>
<keyword evidence="3" id="KW-0378">Hydrolase</keyword>
<dbReference type="AlphaFoldDB" id="A0A9X4KV31"/>
<protein>
    <submittedName>
        <fullName evidence="6">C40 family peptidase</fullName>
    </submittedName>
</protein>
<keyword evidence="2" id="KW-0645">Protease</keyword>
<evidence type="ECO:0000313" key="6">
    <source>
        <dbReference type="EMBL" id="MDG0808567.1"/>
    </source>
</evidence>
<evidence type="ECO:0000256" key="3">
    <source>
        <dbReference type="ARBA" id="ARBA00022801"/>
    </source>
</evidence>
<keyword evidence="7" id="KW-1185">Reference proteome</keyword>
<dbReference type="EMBL" id="JAPDIA010000001">
    <property type="protein sequence ID" value="MDG0808567.1"/>
    <property type="molecule type" value="Genomic_DNA"/>
</dbReference>
<dbReference type="SUPFAM" id="SSF54001">
    <property type="entry name" value="Cysteine proteinases"/>
    <property type="match status" value="1"/>
</dbReference>
<proteinExistence type="inferred from homology"/>
<keyword evidence="4" id="KW-0788">Thiol protease</keyword>
<evidence type="ECO:0000313" key="7">
    <source>
        <dbReference type="Proteomes" id="UP001153404"/>
    </source>
</evidence>